<protein>
    <submittedName>
        <fullName evidence="2">Seryl-tRNA synthetase</fullName>
    </submittedName>
</protein>
<proteinExistence type="predicted"/>
<gene>
    <name evidence="2" type="ORF">GCM10023209_16680</name>
</gene>
<keyword evidence="1" id="KW-0472">Membrane</keyword>
<keyword evidence="1" id="KW-0812">Transmembrane</keyword>
<feature type="transmembrane region" description="Helical" evidence="1">
    <location>
        <begin position="183"/>
        <end position="200"/>
    </location>
</feature>
<dbReference type="EMBL" id="BAABHW010000002">
    <property type="protein sequence ID" value="GAA5072141.1"/>
    <property type="molecule type" value="Genomic_DNA"/>
</dbReference>
<organism evidence="2 3">
    <name type="scientific">[Roseibacterium] beibuensis</name>
    <dbReference type="NCBI Taxonomy" id="1193142"/>
    <lineage>
        <taxon>Bacteria</taxon>
        <taxon>Pseudomonadati</taxon>
        <taxon>Pseudomonadota</taxon>
        <taxon>Alphaproteobacteria</taxon>
        <taxon>Rhodobacterales</taxon>
        <taxon>Roseobacteraceae</taxon>
        <taxon>Roseicyclus</taxon>
    </lineage>
</organism>
<feature type="transmembrane region" description="Helical" evidence="1">
    <location>
        <begin position="100"/>
        <end position="118"/>
    </location>
</feature>
<feature type="transmembrane region" description="Helical" evidence="1">
    <location>
        <begin position="65"/>
        <end position="88"/>
    </location>
</feature>
<feature type="transmembrane region" description="Helical" evidence="1">
    <location>
        <begin position="154"/>
        <end position="177"/>
    </location>
</feature>
<keyword evidence="1" id="KW-1133">Transmembrane helix</keyword>
<feature type="transmembrane region" description="Helical" evidence="1">
    <location>
        <begin position="124"/>
        <end position="142"/>
    </location>
</feature>
<accession>A0ABP9LAA3</accession>
<reference evidence="3" key="1">
    <citation type="journal article" date="2019" name="Int. J. Syst. Evol. Microbiol.">
        <title>The Global Catalogue of Microorganisms (GCM) 10K type strain sequencing project: providing services to taxonomists for standard genome sequencing and annotation.</title>
        <authorList>
            <consortium name="The Broad Institute Genomics Platform"/>
            <consortium name="The Broad Institute Genome Sequencing Center for Infectious Disease"/>
            <person name="Wu L."/>
            <person name="Ma J."/>
        </authorList>
    </citation>
    <scope>NUCLEOTIDE SEQUENCE [LARGE SCALE GENOMIC DNA]</scope>
    <source>
        <strain evidence="3">JCM 18015</strain>
    </source>
</reference>
<feature type="transmembrane region" description="Helical" evidence="1">
    <location>
        <begin position="207"/>
        <end position="224"/>
    </location>
</feature>
<evidence type="ECO:0000313" key="3">
    <source>
        <dbReference type="Proteomes" id="UP001499910"/>
    </source>
</evidence>
<sequence>MTEINPNDPPPENPDDPRDTARMKAVFVVIAAVAFFVSPFLSEPFTGFEPGQMPVEVVEPPVTPAGYAFSIWGVIYIWLVASALFGLVKRDTAPDWDAMRWPLFLSLAVGAAWIPIALSSPVTATVLIWVMWAGAVWALLRAPARDRGWLAWPIGLYAGWLTAASSVATATVVMGFGLLAPMTASWAGLALALLIALPLSQRLRAPTYAFAAGWAAVGIAVANWPTLYGFAAVAGAVLLLGQAARQGVALRA</sequence>
<keyword evidence="3" id="KW-1185">Reference proteome</keyword>
<feature type="transmembrane region" description="Helical" evidence="1">
    <location>
        <begin position="25"/>
        <end position="45"/>
    </location>
</feature>
<dbReference type="Proteomes" id="UP001499910">
    <property type="component" value="Unassembled WGS sequence"/>
</dbReference>
<comment type="caution">
    <text evidence="2">The sequence shown here is derived from an EMBL/GenBank/DDBJ whole genome shotgun (WGS) entry which is preliminary data.</text>
</comment>
<name>A0ABP9LAA3_9RHOB</name>
<evidence type="ECO:0000313" key="2">
    <source>
        <dbReference type="EMBL" id="GAA5072141.1"/>
    </source>
</evidence>
<dbReference type="RefSeq" id="WP_259550226.1">
    <property type="nucleotide sequence ID" value="NZ_BAABHW010000002.1"/>
</dbReference>
<evidence type="ECO:0000256" key="1">
    <source>
        <dbReference type="SAM" id="Phobius"/>
    </source>
</evidence>